<protein>
    <submittedName>
        <fullName evidence="2">Uncharacterized protein</fullName>
    </submittedName>
</protein>
<feature type="region of interest" description="Disordered" evidence="1">
    <location>
        <begin position="1"/>
        <end position="35"/>
    </location>
</feature>
<evidence type="ECO:0000313" key="2">
    <source>
        <dbReference type="EMBL" id="KAF1992545.1"/>
    </source>
</evidence>
<feature type="region of interest" description="Disordered" evidence="1">
    <location>
        <begin position="156"/>
        <end position="207"/>
    </location>
</feature>
<dbReference type="OrthoDB" id="5375264at2759"/>
<gene>
    <name evidence="2" type="ORF">K402DRAFT_458927</name>
</gene>
<evidence type="ECO:0000256" key="1">
    <source>
        <dbReference type="SAM" id="MobiDB-lite"/>
    </source>
</evidence>
<dbReference type="AlphaFoldDB" id="A0A6G1HHA7"/>
<name>A0A6G1HHA7_9PEZI</name>
<keyword evidence="3" id="KW-1185">Reference proteome</keyword>
<dbReference type="Proteomes" id="UP000800041">
    <property type="component" value="Unassembled WGS sequence"/>
</dbReference>
<sequence length="207" mass="22435">MDDFTPESTPKRGGSALVGETPSKKVKKTRPIPTSHAALTPEDRMILSMKSQNASGKEIAAAWNTMTGETKSGDTIAKRIRRIHASLAGLEPEDEGRLGEAHRKAEGRIEREVEEVRRRFWGVVGEELVRMGGGVYSKELLEKQYKRLLASASLKIPDQAIEGEDADAEEDAIPGDDEPGEAEGEDAAAGTDDGEAVIKGEYEDMEA</sequence>
<dbReference type="EMBL" id="ML977137">
    <property type="protein sequence ID" value="KAF1992545.1"/>
    <property type="molecule type" value="Genomic_DNA"/>
</dbReference>
<feature type="compositionally biased region" description="Basic and acidic residues" evidence="1">
    <location>
        <begin position="196"/>
        <end position="207"/>
    </location>
</feature>
<feature type="compositionally biased region" description="Acidic residues" evidence="1">
    <location>
        <begin position="161"/>
        <end position="186"/>
    </location>
</feature>
<organism evidence="2 3">
    <name type="scientific">Aulographum hederae CBS 113979</name>
    <dbReference type="NCBI Taxonomy" id="1176131"/>
    <lineage>
        <taxon>Eukaryota</taxon>
        <taxon>Fungi</taxon>
        <taxon>Dikarya</taxon>
        <taxon>Ascomycota</taxon>
        <taxon>Pezizomycotina</taxon>
        <taxon>Dothideomycetes</taxon>
        <taxon>Pleosporomycetidae</taxon>
        <taxon>Aulographales</taxon>
        <taxon>Aulographaceae</taxon>
    </lineage>
</organism>
<reference evidence="2" key="1">
    <citation type="journal article" date="2020" name="Stud. Mycol.">
        <title>101 Dothideomycetes genomes: a test case for predicting lifestyles and emergence of pathogens.</title>
        <authorList>
            <person name="Haridas S."/>
            <person name="Albert R."/>
            <person name="Binder M."/>
            <person name="Bloem J."/>
            <person name="Labutti K."/>
            <person name="Salamov A."/>
            <person name="Andreopoulos B."/>
            <person name="Baker S."/>
            <person name="Barry K."/>
            <person name="Bills G."/>
            <person name="Bluhm B."/>
            <person name="Cannon C."/>
            <person name="Castanera R."/>
            <person name="Culley D."/>
            <person name="Daum C."/>
            <person name="Ezra D."/>
            <person name="Gonzalez J."/>
            <person name="Henrissat B."/>
            <person name="Kuo A."/>
            <person name="Liang C."/>
            <person name="Lipzen A."/>
            <person name="Lutzoni F."/>
            <person name="Magnuson J."/>
            <person name="Mondo S."/>
            <person name="Nolan M."/>
            <person name="Ohm R."/>
            <person name="Pangilinan J."/>
            <person name="Park H.-J."/>
            <person name="Ramirez L."/>
            <person name="Alfaro M."/>
            <person name="Sun H."/>
            <person name="Tritt A."/>
            <person name="Yoshinaga Y."/>
            <person name="Zwiers L.-H."/>
            <person name="Turgeon B."/>
            <person name="Goodwin S."/>
            <person name="Spatafora J."/>
            <person name="Crous P."/>
            <person name="Grigoriev I."/>
        </authorList>
    </citation>
    <scope>NUCLEOTIDE SEQUENCE</scope>
    <source>
        <strain evidence="2">CBS 113979</strain>
    </source>
</reference>
<accession>A0A6G1HHA7</accession>
<proteinExistence type="predicted"/>
<evidence type="ECO:0000313" key="3">
    <source>
        <dbReference type="Proteomes" id="UP000800041"/>
    </source>
</evidence>